<comment type="caution">
    <text evidence="1">The sequence shown here is derived from an EMBL/GenBank/DDBJ whole genome shotgun (WGS) entry which is preliminary data.</text>
</comment>
<sequence length="831" mass="88620">MDPLSSAYTVSPAFIMQVMLMDEAGKTPLRQIKGHQAAAMAGALVSPLHTLRDMTGAQGAYFVFSDLSVRIEGSFRLRFELYEMEGDVVQHRASALSDVFSVYSPKRFPGMMESTPLSKLFAEQGLRIRIRTEAGTKKRGRKSLADEAFGAPMPAKRAKRNDNESQHHFEAGRTVFTRMNASASVSPQVASLTRSLLTNAATTGASNPGLLIFHHDPFSVYRNENESMAADGQRQCYQPKNMFELDGGYYHRQLSNSHSSPINDMKTPHHTLDLSDMAAVALLGSLSSGGIIGNAAKQVSPPMVSDVDLSQLLAPSSIGLSQQQHSQSPFATLPAGAGFSLGVPYSNYRVTSTHSTGYHDNQFMAPLQCLDSPHLSPVKCARNGWVNVDCGTLKCPQCSAKLIAELPDDLTGSEEIRWIERLNQMLQSSHNANCAWKGHECSESIYSIPLATSQETVDEICRHAADLLGFSGLLPTTEHPLSSFQSGLLRDLRRKVITLHGQKGDNETSPGDSDVASALVLALFGWRADRAMPRPAIKCELCFRSAGLWLFQSASAPRTEATTDATGDQSEALPFNAVDEHRSFCYWAHGSAATPEQPSGTGANSATTAAGAVPGWQKVIASILRAKTMSSENNGSSSETSSGADGSSSGTDEDSSGLEEARGELGVGQDDALFKRLKPFNISAISAAAEAFGIPFSMSLLARATKRLAQLTGTAESSPHTSVLLTAPADEHSGLDFLDDSLLVGAHSEWESDGPPEAELGGDASHAAEHGNGDDDDGIVSTIDTSGLASLLGGSSLASALEDPAQAQAILEYVKNLLRAKNQALSTSENQ</sequence>
<organism evidence="1 2">
    <name type="scientific">Coemansia linderi</name>
    <dbReference type="NCBI Taxonomy" id="2663919"/>
    <lineage>
        <taxon>Eukaryota</taxon>
        <taxon>Fungi</taxon>
        <taxon>Fungi incertae sedis</taxon>
        <taxon>Zoopagomycota</taxon>
        <taxon>Kickxellomycotina</taxon>
        <taxon>Kickxellomycetes</taxon>
        <taxon>Kickxellales</taxon>
        <taxon>Kickxellaceae</taxon>
        <taxon>Coemansia</taxon>
    </lineage>
</organism>
<proteinExistence type="predicted"/>
<dbReference type="Proteomes" id="UP001140066">
    <property type="component" value="Unassembled WGS sequence"/>
</dbReference>
<gene>
    <name evidence="1" type="ORF">GGI18_000280</name>
</gene>
<evidence type="ECO:0000313" key="1">
    <source>
        <dbReference type="EMBL" id="KAJ2792578.1"/>
    </source>
</evidence>
<reference evidence="1" key="1">
    <citation type="submission" date="2022-07" db="EMBL/GenBank/DDBJ databases">
        <title>Phylogenomic reconstructions and comparative analyses of Kickxellomycotina fungi.</title>
        <authorList>
            <person name="Reynolds N.K."/>
            <person name="Stajich J.E."/>
            <person name="Barry K."/>
            <person name="Grigoriev I.V."/>
            <person name="Crous P."/>
            <person name="Smith M.E."/>
        </authorList>
    </citation>
    <scope>NUCLEOTIDE SEQUENCE</scope>
    <source>
        <strain evidence="1">BCRC 34191</strain>
    </source>
</reference>
<evidence type="ECO:0000313" key="2">
    <source>
        <dbReference type="Proteomes" id="UP001140066"/>
    </source>
</evidence>
<keyword evidence="2" id="KW-1185">Reference proteome</keyword>
<name>A0ACC1KND4_9FUNG</name>
<protein>
    <submittedName>
        <fullName evidence="1">Uncharacterized protein</fullName>
    </submittedName>
</protein>
<dbReference type="EMBL" id="JANBUK010000017">
    <property type="protein sequence ID" value="KAJ2792578.1"/>
    <property type="molecule type" value="Genomic_DNA"/>
</dbReference>
<accession>A0ACC1KND4</accession>